<dbReference type="Pfam" id="PF00535">
    <property type="entry name" value="Glycos_transf_2"/>
    <property type="match status" value="1"/>
</dbReference>
<feature type="domain" description="Glycosyltransferase 2-like" evidence="1">
    <location>
        <begin position="7"/>
        <end position="126"/>
    </location>
</feature>
<protein>
    <recommendedName>
        <fullName evidence="1">Glycosyltransferase 2-like domain-containing protein</fullName>
    </recommendedName>
</protein>
<dbReference type="Gene3D" id="3.90.550.10">
    <property type="entry name" value="Spore Coat Polysaccharide Biosynthesis Protein SpsA, Chain A"/>
    <property type="match status" value="1"/>
</dbReference>
<dbReference type="InterPro" id="IPR001173">
    <property type="entry name" value="Glyco_trans_2-like"/>
</dbReference>
<dbReference type="RefSeq" id="WP_091383755.1">
    <property type="nucleotide sequence ID" value="NZ_FNQO01000001.1"/>
</dbReference>
<evidence type="ECO:0000259" key="1">
    <source>
        <dbReference type="Pfam" id="PF00535"/>
    </source>
</evidence>
<dbReference type="SUPFAM" id="SSF53448">
    <property type="entry name" value="Nucleotide-diphospho-sugar transferases"/>
    <property type="match status" value="1"/>
</dbReference>
<dbReference type="AlphaFoldDB" id="A0A1H3VK53"/>
<dbReference type="PANTHER" id="PTHR43179:SF7">
    <property type="entry name" value="RHAMNOSYLTRANSFERASE WBBL"/>
    <property type="match status" value="1"/>
</dbReference>
<dbReference type="EMBL" id="FNQO01000001">
    <property type="protein sequence ID" value="SDZ75150.1"/>
    <property type="molecule type" value="Genomic_DNA"/>
</dbReference>
<sequence length="305" mass="33247">MNNSNVSVVIVTHNSIGVLPRALNSIRPSYESGLVAECLVVDNASIDGTAEWVRKQHPWCRLIADGRNVGFGRGCNIGIERTRSEHILLLNPDATLASGDLQRMVDFLDGTPRAGVVAPAIREPDGGLQAAGGLLTPTSLVQSVLGAGADEDLRPIHPGDPPFKTCWVCGAVVLLKRQMLEQIGNFDPRFFLYFEETDLWLRARNAGWQIWALGEAVATHENAASAKTTGKKLYADCIAQHYFESRFYYLCKHFGWPAAALAELAEIGVLAAKAGARLLQRRPDDTLRARIKAPILRTPARGTAQ</sequence>
<dbReference type="STRING" id="658218.SAMN05216562_0020"/>
<proteinExistence type="predicted"/>
<organism evidence="2 3">
    <name type="scientific">Microbulbifer marinus</name>
    <dbReference type="NCBI Taxonomy" id="658218"/>
    <lineage>
        <taxon>Bacteria</taxon>
        <taxon>Pseudomonadati</taxon>
        <taxon>Pseudomonadota</taxon>
        <taxon>Gammaproteobacteria</taxon>
        <taxon>Cellvibrionales</taxon>
        <taxon>Microbulbiferaceae</taxon>
        <taxon>Microbulbifer</taxon>
    </lineage>
</organism>
<dbReference type="OrthoDB" id="9771846at2"/>
<name>A0A1H3VK53_9GAMM</name>
<reference evidence="3" key="1">
    <citation type="submission" date="2016-10" db="EMBL/GenBank/DDBJ databases">
        <authorList>
            <person name="Varghese N."/>
            <person name="Submissions S."/>
        </authorList>
    </citation>
    <scope>NUCLEOTIDE SEQUENCE [LARGE SCALE GENOMIC DNA]</scope>
    <source>
        <strain evidence="3">CGMCC 1.10657</strain>
    </source>
</reference>
<evidence type="ECO:0000313" key="2">
    <source>
        <dbReference type="EMBL" id="SDZ75150.1"/>
    </source>
</evidence>
<keyword evidence="3" id="KW-1185">Reference proteome</keyword>
<evidence type="ECO:0000313" key="3">
    <source>
        <dbReference type="Proteomes" id="UP000198658"/>
    </source>
</evidence>
<dbReference type="Proteomes" id="UP000198658">
    <property type="component" value="Unassembled WGS sequence"/>
</dbReference>
<dbReference type="PANTHER" id="PTHR43179">
    <property type="entry name" value="RHAMNOSYLTRANSFERASE WBBL"/>
    <property type="match status" value="1"/>
</dbReference>
<dbReference type="InterPro" id="IPR029044">
    <property type="entry name" value="Nucleotide-diphossugar_trans"/>
</dbReference>
<accession>A0A1H3VK53</accession>
<dbReference type="CDD" id="cd04186">
    <property type="entry name" value="GT_2_like_c"/>
    <property type="match status" value="1"/>
</dbReference>
<gene>
    <name evidence="2" type="ORF">SAMN05216562_0020</name>
</gene>